<evidence type="ECO:0000256" key="4">
    <source>
        <dbReference type="ARBA" id="ARBA00023128"/>
    </source>
</evidence>
<evidence type="ECO:0000256" key="3">
    <source>
        <dbReference type="ARBA" id="ARBA00022980"/>
    </source>
</evidence>
<reference evidence="7" key="1">
    <citation type="submission" date="2022-01" db="EMBL/GenBank/DDBJ databases">
        <authorList>
            <person name="King R."/>
        </authorList>
    </citation>
    <scope>NUCLEOTIDE SEQUENCE</scope>
</reference>
<dbReference type="GO" id="GO:0003735">
    <property type="term" value="F:structural constituent of ribosome"/>
    <property type="evidence" value="ECO:0007669"/>
    <property type="project" value="InterPro"/>
</dbReference>
<dbReference type="GO" id="GO:0005762">
    <property type="term" value="C:mitochondrial large ribosomal subunit"/>
    <property type="evidence" value="ECO:0007669"/>
    <property type="project" value="TreeGrafter"/>
</dbReference>
<gene>
    <name evidence="7" type="ORF">CHIRRI_LOCUS7349</name>
</gene>
<proteinExistence type="inferred from homology"/>
<evidence type="ECO:0000313" key="8">
    <source>
        <dbReference type="Proteomes" id="UP001153620"/>
    </source>
</evidence>
<evidence type="ECO:0000256" key="6">
    <source>
        <dbReference type="ARBA" id="ARBA00035289"/>
    </source>
</evidence>
<dbReference type="InterPro" id="IPR010729">
    <property type="entry name" value="Ribosomal_uL29_mit"/>
</dbReference>
<dbReference type="GO" id="GO:0032543">
    <property type="term" value="P:mitochondrial translation"/>
    <property type="evidence" value="ECO:0007669"/>
    <property type="project" value="TreeGrafter"/>
</dbReference>
<keyword evidence="3" id="KW-0689">Ribosomal protein</keyword>
<accession>A0A9N9WQ29</accession>
<dbReference type="AlphaFoldDB" id="A0A9N9WQ29"/>
<reference evidence="7" key="2">
    <citation type="submission" date="2022-10" db="EMBL/GenBank/DDBJ databases">
        <authorList>
            <consortium name="ENA_rothamsted_submissions"/>
            <consortium name="culmorum"/>
            <person name="King R."/>
        </authorList>
    </citation>
    <scope>NUCLEOTIDE SEQUENCE</scope>
</reference>
<dbReference type="InterPro" id="IPR038340">
    <property type="entry name" value="MRP-L47_sf"/>
</dbReference>
<keyword evidence="8" id="KW-1185">Reference proteome</keyword>
<dbReference type="Proteomes" id="UP001153620">
    <property type="component" value="Chromosome 2"/>
</dbReference>
<organism evidence="7 8">
    <name type="scientific">Chironomus riparius</name>
    <dbReference type="NCBI Taxonomy" id="315576"/>
    <lineage>
        <taxon>Eukaryota</taxon>
        <taxon>Metazoa</taxon>
        <taxon>Ecdysozoa</taxon>
        <taxon>Arthropoda</taxon>
        <taxon>Hexapoda</taxon>
        <taxon>Insecta</taxon>
        <taxon>Pterygota</taxon>
        <taxon>Neoptera</taxon>
        <taxon>Endopterygota</taxon>
        <taxon>Diptera</taxon>
        <taxon>Nematocera</taxon>
        <taxon>Chironomoidea</taxon>
        <taxon>Chironomidae</taxon>
        <taxon>Chironominae</taxon>
        <taxon>Chironomus</taxon>
    </lineage>
</organism>
<dbReference type="Gene3D" id="6.10.330.20">
    <property type="match status" value="1"/>
</dbReference>
<dbReference type="PANTHER" id="PTHR21183">
    <property type="entry name" value="RIBOSOMAL PROTEIN L47, MITOCHONDRIAL-RELATED"/>
    <property type="match status" value="1"/>
</dbReference>
<dbReference type="Pfam" id="PF06984">
    <property type="entry name" value="MRP-L47"/>
    <property type="match status" value="1"/>
</dbReference>
<evidence type="ECO:0000313" key="7">
    <source>
        <dbReference type="EMBL" id="CAG9804466.1"/>
    </source>
</evidence>
<evidence type="ECO:0000256" key="1">
    <source>
        <dbReference type="ARBA" id="ARBA00004173"/>
    </source>
</evidence>
<comment type="subcellular location">
    <subcellularLocation>
        <location evidence="1">Mitochondrion</location>
    </subcellularLocation>
</comment>
<evidence type="ECO:0000256" key="2">
    <source>
        <dbReference type="ARBA" id="ARBA00009254"/>
    </source>
</evidence>
<dbReference type="EMBL" id="OU895878">
    <property type="protein sequence ID" value="CAG9804466.1"/>
    <property type="molecule type" value="Genomic_DNA"/>
</dbReference>
<sequence length="266" mass="32019">MIILNLIKRTTFAAQLLNRSIFNNSLYNGIKYCVTRNIHLSQPAHDINEDVNNKLMEFFDVPKNWNENEVKHGRSWNLAELRIKSNSDLHKIWFILLKELNMLKTMEHEYKREWKWWASPERIDKVQDSMKNIETVVRERNQAYHMLESGTDGEQPGQYITNALGLREYKKSVEHIVPYWANKKWREANPRGCHGPDYQKFMRLYREKIYNDKRKGRNRDKNHVIRLLSRFPNLDRNVLKGKYPQINFDTLNKKDLYRGHYVPDVE</sequence>
<name>A0A9N9WQ29_9DIPT</name>
<keyword evidence="4" id="KW-0496">Mitochondrion</keyword>
<dbReference type="PANTHER" id="PTHR21183:SF18">
    <property type="entry name" value="LARGE RIBOSOMAL SUBUNIT PROTEIN UL29M"/>
    <property type="match status" value="1"/>
</dbReference>
<comment type="similarity">
    <text evidence="2">Belongs to the universal ribosomal protein uL29 family.</text>
</comment>
<dbReference type="OrthoDB" id="270763at2759"/>
<evidence type="ECO:0000256" key="5">
    <source>
        <dbReference type="ARBA" id="ARBA00023274"/>
    </source>
</evidence>
<keyword evidence="5" id="KW-0687">Ribonucleoprotein</keyword>
<protein>
    <recommendedName>
        <fullName evidence="6">Large ribosomal subunit protein uL29m</fullName>
    </recommendedName>
</protein>